<dbReference type="Proteomes" id="UP000008743">
    <property type="component" value="Unassembled WGS sequence"/>
</dbReference>
<dbReference type="GO" id="GO:0008270">
    <property type="term" value="F:zinc ion binding"/>
    <property type="evidence" value="ECO:0007669"/>
    <property type="project" value="UniProtKB-KW"/>
</dbReference>
<evidence type="ECO:0000259" key="12">
    <source>
        <dbReference type="PROSITE" id="PS51133"/>
    </source>
</evidence>
<evidence type="ECO:0000256" key="6">
    <source>
        <dbReference type="ARBA" id="ARBA00023163"/>
    </source>
</evidence>
<keyword evidence="2 8" id="KW-0240">DNA-directed RNA polymerase</keyword>
<dbReference type="Gene3D" id="2.20.25.10">
    <property type="match status" value="1"/>
</dbReference>
<evidence type="ECO:0000256" key="3">
    <source>
        <dbReference type="ARBA" id="ARBA00022723"/>
    </source>
</evidence>
<dbReference type="InParanoid" id="A0A0D2UN66"/>
<evidence type="ECO:0000256" key="4">
    <source>
        <dbReference type="ARBA" id="ARBA00022771"/>
    </source>
</evidence>
<dbReference type="AlphaFoldDB" id="A0A0D2UN66"/>
<dbReference type="PANTHER" id="PTHR11239">
    <property type="entry name" value="DNA-DIRECTED RNA POLYMERASE"/>
    <property type="match status" value="1"/>
</dbReference>
<keyword evidence="14" id="KW-1185">Reference proteome</keyword>
<sequence length="112" mass="13010">MLVFCPTCSNLLVAGTYQDSRENVMFRCATCPYVYQVQSMIGNMREMNKKEVDDVMGRESDWDNVDQTDANCPKCGHTKAYYRQVQTRSADEPMTIFLRCSNMECKHNWRGD</sequence>
<gene>
    <name evidence="13" type="ORF">CAOG_006789</name>
</gene>
<protein>
    <recommendedName>
        <fullName evidence="8">DNA-directed RNA polymerase subunit</fullName>
    </recommendedName>
</protein>
<dbReference type="InterPro" id="IPR001222">
    <property type="entry name" value="Znf_TFIIS"/>
</dbReference>
<dbReference type="Pfam" id="PF01096">
    <property type="entry name" value="Zn_ribbon_TFIIS"/>
    <property type="match status" value="1"/>
</dbReference>
<dbReference type="FunFam" id="2.20.25.10:FF:000005">
    <property type="entry name" value="DNA-directed RNA polymerase subunit"/>
    <property type="match status" value="1"/>
</dbReference>
<organism evidence="13 14">
    <name type="scientific">Capsaspora owczarzaki (strain ATCC 30864)</name>
    <dbReference type="NCBI Taxonomy" id="595528"/>
    <lineage>
        <taxon>Eukaryota</taxon>
        <taxon>Filasterea</taxon>
        <taxon>Capsaspora</taxon>
    </lineage>
</organism>
<comment type="function">
    <text evidence="8">DNA-dependent RNA polymerase catalyzes the transcription of DNA into RNA using the four ribonucleoside triphosphates as substrates.</text>
</comment>
<keyword evidence="4 10" id="KW-0863">Zinc-finger</keyword>
<evidence type="ECO:0000256" key="8">
    <source>
        <dbReference type="PIRNR" id="PIRNR005586"/>
    </source>
</evidence>
<comment type="similarity">
    <text evidence="8 11">Belongs to the archaeal rpoM/eukaryotic RPA12/RPB9/RPC11 RNA polymerase family.</text>
</comment>
<feature type="binding site" evidence="9">
    <location>
        <position position="28"/>
    </location>
    <ligand>
        <name>Zn(2+)</name>
        <dbReference type="ChEBI" id="CHEBI:29105"/>
        <label>1</label>
    </ligand>
</feature>
<comment type="subcellular location">
    <subcellularLocation>
        <location evidence="1 8">Nucleus</location>
    </subcellularLocation>
</comment>
<dbReference type="InterPro" id="IPR012164">
    <property type="entry name" value="Rpa12/Rpb9/Rpc10/TFS"/>
</dbReference>
<dbReference type="PhylomeDB" id="A0A0D2UN66"/>
<dbReference type="SMART" id="SM00661">
    <property type="entry name" value="RPOL9"/>
    <property type="match status" value="1"/>
</dbReference>
<feature type="binding site" evidence="9">
    <location>
        <position position="31"/>
    </location>
    <ligand>
        <name>Zn(2+)</name>
        <dbReference type="ChEBI" id="CHEBI:29105"/>
        <label>1</label>
    </ligand>
</feature>
<accession>A0A0D2UN66</accession>
<dbReference type="Pfam" id="PF02150">
    <property type="entry name" value="Zn_ribbon_RPB9"/>
    <property type="match status" value="1"/>
</dbReference>
<evidence type="ECO:0000313" key="13">
    <source>
        <dbReference type="EMBL" id="KJE96466.1"/>
    </source>
</evidence>
<evidence type="ECO:0000256" key="9">
    <source>
        <dbReference type="PIRSR" id="PIRSR005586-1"/>
    </source>
</evidence>
<proteinExistence type="inferred from homology"/>
<evidence type="ECO:0000256" key="2">
    <source>
        <dbReference type="ARBA" id="ARBA00022478"/>
    </source>
</evidence>
<evidence type="ECO:0000256" key="10">
    <source>
        <dbReference type="PIRSR" id="PIRSR005586-2"/>
    </source>
</evidence>
<dbReference type="PIRSF" id="PIRSF005586">
    <property type="entry name" value="RNApol_RpoM"/>
    <property type="match status" value="1"/>
</dbReference>
<dbReference type="STRING" id="595528.A0A0D2UN66"/>
<keyword evidence="7 8" id="KW-0539">Nucleus</keyword>
<feature type="domain" description="TFIIS-type" evidence="12">
    <location>
        <begin position="68"/>
        <end position="110"/>
    </location>
</feature>
<evidence type="ECO:0000256" key="5">
    <source>
        <dbReference type="ARBA" id="ARBA00022833"/>
    </source>
</evidence>
<name>A0A0D2UN66_CAPO3</name>
<dbReference type="RefSeq" id="XP_004344410.1">
    <property type="nucleotide sequence ID" value="XM_004344360.1"/>
</dbReference>
<dbReference type="InterPro" id="IPR034014">
    <property type="entry name" value="Zn_ribbon_RPC11_C"/>
</dbReference>
<keyword evidence="6 8" id="KW-0804">Transcription</keyword>
<dbReference type="InterPro" id="IPR001529">
    <property type="entry name" value="Zn_ribbon_RPB9"/>
</dbReference>
<dbReference type="PROSITE" id="PS00466">
    <property type="entry name" value="ZF_TFIIS_1"/>
    <property type="match status" value="1"/>
</dbReference>
<dbReference type="GO" id="GO:0006386">
    <property type="term" value="P:termination of RNA polymerase III transcription"/>
    <property type="evidence" value="ECO:0007669"/>
    <property type="project" value="TreeGrafter"/>
</dbReference>
<evidence type="ECO:0000256" key="11">
    <source>
        <dbReference type="RuleBase" id="RU003474"/>
    </source>
</evidence>
<dbReference type="FunCoup" id="A0A0D2UN66">
    <property type="interactions" value="187"/>
</dbReference>
<dbReference type="SMART" id="SM00440">
    <property type="entry name" value="ZnF_C2C2"/>
    <property type="match status" value="1"/>
</dbReference>
<reference evidence="14" key="1">
    <citation type="submission" date="2011-02" db="EMBL/GenBank/DDBJ databases">
        <title>The Genome Sequence of Capsaspora owczarzaki ATCC 30864.</title>
        <authorList>
            <person name="Russ C."/>
            <person name="Cuomo C."/>
            <person name="Burger G."/>
            <person name="Gray M.W."/>
            <person name="Holland P.W.H."/>
            <person name="King N."/>
            <person name="Lang F.B.F."/>
            <person name="Roger A.J."/>
            <person name="Ruiz-Trillo I."/>
            <person name="Young S.K."/>
            <person name="Zeng Q."/>
            <person name="Gargeya S."/>
            <person name="Alvarado L."/>
            <person name="Berlin A."/>
            <person name="Chapman S.B."/>
            <person name="Chen Z."/>
            <person name="Freedman E."/>
            <person name="Gellesch M."/>
            <person name="Goldberg J."/>
            <person name="Griggs A."/>
            <person name="Gujja S."/>
            <person name="Heilman E."/>
            <person name="Heiman D."/>
            <person name="Howarth C."/>
            <person name="Mehta T."/>
            <person name="Neiman D."/>
            <person name="Pearson M."/>
            <person name="Roberts A."/>
            <person name="Saif S."/>
            <person name="Shea T."/>
            <person name="Shenoy N."/>
            <person name="Sisk P."/>
            <person name="Stolte C."/>
            <person name="Sykes S."/>
            <person name="White J."/>
            <person name="Yandava C."/>
            <person name="Haas B."/>
            <person name="Nusbaum C."/>
            <person name="Birren B."/>
        </authorList>
    </citation>
    <scope>NUCLEOTIDE SEQUENCE</scope>
    <source>
        <strain evidence="14">ATCC 30864</strain>
    </source>
</reference>
<feature type="binding site" evidence="9">
    <location>
        <position position="72"/>
    </location>
    <ligand>
        <name>Zn(2+)</name>
        <dbReference type="ChEBI" id="CHEBI:29105"/>
        <label>2</label>
    </ligand>
</feature>
<dbReference type="EMBL" id="KE346371">
    <property type="protein sequence ID" value="KJE96466.1"/>
    <property type="molecule type" value="Genomic_DNA"/>
</dbReference>
<keyword evidence="3 9" id="KW-0479">Metal-binding</keyword>
<keyword evidence="5 9" id="KW-0862">Zinc</keyword>
<evidence type="ECO:0000256" key="7">
    <source>
        <dbReference type="ARBA" id="ARBA00023242"/>
    </source>
</evidence>
<feature type="binding site" evidence="9">
    <location>
        <position position="8"/>
    </location>
    <ligand>
        <name>Zn(2+)</name>
        <dbReference type="ChEBI" id="CHEBI:29105"/>
        <label>1</label>
    </ligand>
</feature>
<dbReference type="GO" id="GO:0005666">
    <property type="term" value="C:RNA polymerase III complex"/>
    <property type="evidence" value="ECO:0007669"/>
    <property type="project" value="TreeGrafter"/>
</dbReference>
<dbReference type="GO" id="GO:0003676">
    <property type="term" value="F:nucleic acid binding"/>
    <property type="evidence" value="ECO:0007669"/>
    <property type="project" value="InterPro"/>
</dbReference>
<dbReference type="eggNOG" id="KOG2906">
    <property type="taxonomic scope" value="Eukaryota"/>
</dbReference>
<evidence type="ECO:0000256" key="1">
    <source>
        <dbReference type="ARBA" id="ARBA00004123"/>
    </source>
</evidence>
<feature type="binding site" evidence="9">
    <location>
        <position position="100"/>
    </location>
    <ligand>
        <name>Zn(2+)</name>
        <dbReference type="ChEBI" id="CHEBI:29105"/>
        <label>2</label>
    </ligand>
</feature>
<dbReference type="PROSITE" id="PS51133">
    <property type="entry name" value="ZF_TFIIS_2"/>
    <property type="match status" value="1"/>
</dbReference>
<feature type="binding site" evidence="9">
    <location>
        <position position="5"/>
    </location>
    <ligand>
        <name>Zn(2+)</name>
        <dbReference type="ChEBI" id="CHEBI:29105"/>
        <label>1</label>
    </ligand>
</feature>
<dbReference type="SUPFAM" id="SSF57783">
    <property type="entry name" value="Zinc beta-ribbon"/>
    <property type="match status" value="1"/>
</dbReference>
<dbReference type="OMA" id="MEFCDEC"/>
<feature type="binding site" evidence="9">
    <location>
        <position position="75"/>
    </location>
    <ligand>
        <name>Zn(2+)</name>
        <dbReference type="ChEBI" id="CHEBI:29105"/>
        <label>2</label>
    </ligand>
</feature>
<dbReference type="OrthoDB" id="282152at2759"/>
<feature type="zinc finger region" description="C4-type" evidence="10">
    <location>
        <begin position="5"/>
        <end position="31"/>
    </location>
</feature>
<dbReference type="CDD" id="cd10509">
    <property type="entry name" value="Zn-ribbon_RPC11"/>
    <property type="match status" value="1"/>
</dbReference>
<dbReference type="GO" id="GO:0003899">
    <property type="term" value="F:DNA-directed RNA polymerase activity"/>
    <property type="evidence" value="ECO:0007669"/>
    <property type="project" value="InterPro"/>
</dbReference>
<dbReference type="PANTHER" id="PTHR11239:SF12">
    <property type="entry name" value="DNA-DIRECTED RNA POLYMERASE III SUBUNIT RPC10"/>
    <property type="match status" value="1"/>
</dbReference>
<evidence type="ECO:0000313" key="14">
    <source>
        <dbReference type="Proteomes" id="UP000008743"/>
    </source>
</evidence>
<feature type="binding site" evidence="9">
    <location>
        <position position="105"/>
    </location>
    <ligand>
        <name>Zn(2+)</name>
        <dbReference type="ChEBI" id="CHEBI:29105"/>
        <label>2</label>
    </ligand>
</feature>